<evidence type="ECO:0000313" key="9">
    <source>
        <dbReference type="EMBL" id="GGB42146.1"/>
    </source>
</evidence>
<comment type="catalytic activity">
    <reaction evidence="6">
        <text>citrate = D-threo-isocitrate</text>
        <dbReference type="Rhea" id="RHEA:10336"/>
        <dbReference type="ChEBI" id="CHEBI:15562"/>
        <dbReference type="ChEBI" id="CHEBI:16947"/>
        <dbReference type="EC" id="4.2.1.3"/>
    </reaction>
</comment>
<dbReference type="SUPFAM" id="SSF52016">
    <property type="entry name" value="LeuD/IlvD-like"/>
    <property type="match status" value="1"/>
</dbReference>
<dbReference type="GO" id="GO:0005829">
    <property type="term" value="C:cytosol"/>
    <property type="evidence" value="ECO:0007669"/>
    <property type="project" value="TreeGrafter"/>
</dbReference>
<evidence type="ECO:0000256" key="6">
    <source>
        <dbReference type="ARBA" id="ARBA00023501"/>
    </source>
</evidence>
<dbReference type="Pfam" id="PF00694">
    <property type="entry name" value="Aconitase_C"/>
    <property type="match status" value="1"/>
</dbReference>
<reference evidence="9" key="2">
    <citation type="submission" date="2020-09" db="EMBL/GenBank/DDBJ databases">
        <authorList>
            <person name="Sun Q."/>
            <person name="Zhou Y."/>
        </authorList>
    </citation>
    <scope>NUCLEOTIDE SEQUENCE</scope>
    <source>
        <strain evidence="9">CGMCC 1.15454</strain>
    </source>
</reference>
<dbReference type="PRINTS" id="PR00415">
    <property type="entry name" value="ACONITASE"/>
</dbReference>
<dbReference type="PANTHER" id="PTHR43160">
    <property type="entry name" value="ACONITATE HYDRATASE B"/>
    <property type="match status" value="1"/>
</dbReference>
<dbReference type="GO" id="GO:0003994">
    <property type="term" value="F:aconitate hydratase activity"/>
    <property type="evidence" value="ECO:0007669"/>
    <property type="project" value="UniProtKB-EC"/>
</dbReference>
<protein>
    <recommendedName>
        <fullName evidence="2">aconitate hydratase</fullName>
        <ecNumber evidence="2">4.2.1.3</ecNumber>
    </recommendedName>
</protein>
<dbReference type="InterPro" id="IPR006250">
    <property type="entry name" value="Aconitase_put"/>
</dbReference>
<feature type="domain" description="Aconitase A/isopropylmalate dehydratase small subunit swivel" evidence="8">
    <location>
        <begin position="524"/>
        <end position="582"/>
    </location>
</feature>
<reference evidence="9" key="1">
    <citation type="journal article" date="2014" name="Int. J. Syst. Evol. Microbiol.">
        <title>Complete genome sequence of Corynebacterium casei LMG S-19264T (=DSM 44701T), isolated from a smear-ripened cheese.</title>
        <authorList>
            <consortium name="US DOE Joint Genome Institute (JGI-PGF)"/>
            <person name="Walter F."/>
            <person name="Albersmeier A."/>
            <person name="Kalinowski J."/>
            <person name="Ruckert C."/>
        </authorList>
    </citation>
    <scope>NUCLEOTIDE SEQUENCE</scope>
    <source>
        <strain evidence="9">CGMCC 1.15454</strain>
    </source>
</reference>
<proteinExistence type="predicted"/>
<dbReference type="Gene3D" id="3.20.19.10">
    <property type="entry name" value="Aconitase, domain 4"/>
    <property type="match status" value="1"/>
</dbReference>
<evidence type="ECO:0000256" key="3">
    <source>
        <dbReference type="ARBA" id="ARBA00022723"/>
    </source>
</evidence>
<dbReference type="EC" id="4.2.1.3" evidence="2"/>
<sequence>MPLNITQKLIKDHLVSGEMIPGAEIGLKIDQTLTQDATGTLVMLELEAMELDRAKTEASAQYVDHNLIQVDSKNPDDHLFLQSATRRFGIHFSRPGNGVSHPVHMQRLAKPGKTLLGSDSHTCANGCMGMLAMGAGGIDVALAIAGEPFYVKMPKVWGVKLTGKLPDWVSAKDVILEMLRRHDVKGGVGRVIEYYGPGVETLNAMDRHVIANMGAELGATGTVFPSDREIKRFLKDQDRENDWMELVADKGATYDIHEEIDLSEIEPLIAKPSSPGNVVPVSEIAGTPIYQSYIGSSANPGFRDFAVAAEMVNGRHIADGISFDINPTSRQMLTDLVKESHIASLLQSGARLHQAGCNGCIGMGQAPATGRNSLRTTPRNFPGRSGTTEDSVFLCSPETAAASALTGKITDPRTLDFAYPKVKDPNKPTIDVNLLDEPLPFEEAKKVELQKGPNIASIPQMDALPDHLELPILLKMGNNISTDEILAGGARVLPYRSNLPEISKFTFEIIDDTYYKRGKETVEKGGHAIVGGFNYGQGSSREHAALAPRYIGLRVALVKDFARIHWQNLVNFGVLPLTFANEEDYDTLNQGDVLEISGLKNKIKQGNEFTINVKGKNQQIGVKHALSERQVEIMLKGGIINWVKDRQQLA</sequence>
<keyword evidence="5" id="KW-0411">Iron-sulfur</keyword>
<dbReference type="SUPFAM" id="SSF53732">
    <property type="entry name" value="Aconitase iron-sulfur domain"/>
    <property type="match status" value="1"/>
</dbReference>
<accession>A0A9W5TYB0</accession>
<name>A0A9W5TYB0_9BACI</name>
<comment type="caution">
    <text evidence="9">The sequence shown here is derived from an EMBL/GenBank/DDBJ whole genome shotgun (WGS) entry which is preliminary data.</text>
</comment>
<evidence type="ECO:0000259" key="7">
    <source>
        <dbReference type="Pfam" id="PF00330"/>
    </source>
</evidence>
<dbReference type="GO" id="GO:0051539">
    <property type="term" value="F:4 iron, 4 sulfur cluster binding"/>
    <property type="evidence" value="ECO:0007669"/>
    <property type="project" value="TreeGrafter"/>
</dbReference>
<dbReference type="InterPro" id="IPR050926">
    <property type="entry name" value="Aconitase/IPM_isomerase"/>
</dbReference>
<dbReference type="NCBIfam" id="TIGR01342">
    <property type="entry name" value="acon_putative"/>
    <property type="match status" value="1"/>
</dbReference>
<dbReference type="Proteomes" id="UP000621492">
    <property type="component" value="Unassembled WGS sequence"/>
</dbReference>
<evidence type="ECO:0000256" key="5">
    <source>
        <dbReference type="ARBA" id="ARBA00023014"/>
    </source>
</evidence>
<dbReference type="InterPro" id="IPR001030">
    <property type="entry name" value="Acoase/IPM_deHydtase_lsu_aba"/>
</dbReference>
<dbReference type="PANTHER" id="PTHR43160:SF3">
    <property type="entry name" value="ACONITATE HYDRATASE, MITOCHONDRIAL"/>
    <property type="match status" value="1"/>
</dbReference>
<dbReference type="RefSeq" id="WP_188725068.1">
    <property type="nucleotide sequence ID" value="NZ_BMJD01000013.1"/>
</dbReference>
<evidence type="ECO:0000256" key="2">
    <source>
        <dbReference type="ARBA" id="ARBA00012926"/>
    </source>
</evidence>
<dbReference type="InterPro" id="IPR000573">
    <property type="entry name" value="AconitaseA/IPMdHydase_ssu_swvl"/>
</dbReference>
<dbReference type="AlphaFoldDB" id="A0A9W5TYB0"/>
<dbReference type="GO" id="GO:0046872">
    <property type="term" value="F:metal ion binding"/>
    <property type="evidence" value="ECO:0007669"/>
    <property type="project" value="UniProtKB-KW"/>
</dbReference>
<dbReference type="Pfam" id="PF00330">
    <property type="entry name" value="Aconitase"/>
    <property type="match status" value="1"/>
</dbReference>
<evidence type="ECO:0000259" key="8">
    <source>
        <dbReference type="Pfam" id="PF00694"/>
    </source>
</evidence>
<dbReference type="Gene3D" id="3.30.499.10">
    <property type="entry name" value="Aconitase, domain 3"/>
    <property type="match status" value="2"/>
</dbReference>
<keyword evidence="10" id="KW-1185">Reference proteome</keyword>
<dbReference type="InterPro" id="IPR015928">
    <property type="entry name" value="Aconitase/3IPM_dehydase_swvl"/>
</dbReference>
<keyword evidence="4" id="KW-0408">Iron</keyword>
<dbReference type="NCBIfam" id="NF005558">
    <property type="entry name" value="PRK07229.1"/>
    <property type="match status" value="1"/>
</dbReference>
<evidence type="ECO:0000256" key="1">
    <source>
        <dbReference type="ARBA" id="ARBA00011245"/>
    </source>
</evidence>
<dbReference type="GO" id="GO:0006099">
    <property type="term" value="P:tricarboxylic acid cycle"/>
    <property type="evidence" value="ECO:0007669"/>
    <property type="project" value="TreeGrafter"/>
</dbReference>
<organism evidence="9 10">
    <name type="scientific">Lentibacillus populi</name>
    <dbReference type="NCBI Taxonomy" id="1827502"/>
    <lineage>
        <taxon>Bacteria</taxon>
        <taxon>Bacillati</taxon>
        <taxon>Bacillota</taxon>
        <taxon>Bacilli</taxon>
        <taxon>Bacillales</taxon>
        <taxon>Bacillaceae</taxon>
        <taxon>Lentibacillus</taxon>
    </lineage>
</organism>
<comment type="subunit">
    <text evidence="1">Monomer.</text>
</comment>
<dbReference type="InterPro" id="IPR036008">
    <property type="entry name" value="Aconitase_4Fe-4S_dom"/>
</dbReference>
<feature type="domain" description="Aconitase/3-isopropylmalate dehydratase large subunit alpha/beta/alpha" evidence="7">
    <location>
        <begin position="8"/>
        <end position="407"/>
    </location>
</feature>
<evidence type="ECO:0000256" key="4">
    <source>
        <dbReference type="ARBA" id="ARBA00023004"/>
    </source>
</evidence>
<gene>
    <name evidence="9" type="ORF">GCM10011409_19590</name>
</gene>
<dbReference type="EMBL" id="BMJD01000013">
    <property type="protein sequence ID" value="GGB42146.1"/>
    <property type="molecule type" value="Genomic_DNA"/>
</dbReference>
<dbReference type="InterPro" id="IPR015931">
    <property type="entry name" value="Acnase/IPM_dHydase_lsu_aba_1/3"/>
</dbReference>
<evidence type="ECO:0000313" key="10">
    <source>
        <dbReference type="Proteomes" id="UP000621492"/>
    </source>
</evidence>
<keyword evidence="3" id="KW-0479">Metal-binding</keyword>